<gene>
    <name evidence="2" type="ORF">ACFFJC_08300</name>
</gene>
<organism evidence="2 3">
    <name type="scientific">Novosphingobium soli</name>
    <dbReference type="NCBI Taxonomy" id="574956"/>
    <lineage>
        <taxon>Bacteria</taxon>
        <taxon>Pseudomonadati</taxon>
        <taxon>Pseudomonadota</taxon>
        <taxon>Alphaproteobacteria</taxon>
        <taxon>Sphingomonadales</taxon>
        <taxon>Sphingomonadaceae</taxon>
        <taxon>Novosphingobium</taxon>
    </lineage>
</organism>
<feature type="transmembrane region" description="Helical" evidence="1">
    <location>
        <begin position="353"/>
        <end position="376"/>
    </location>
</feature>
<protein>
    <submittedName>
        <fullName evidence="2">Glycosyl transferase family protein</fullName>
    </submittedName>
</protein>
<dbReference type="GO" id="GO:0016740">
    <property type="term" value="F:transferase activity"/>
    <property type="evidence" value="ECO:0007669"/>
    <property type="project" value="UniProtKB-KW"/>
</dbReference>
<keyword evidence="1" id="KW-0812">Transmembrane</keyword>
<dbReference type="InterPro" id="IPR029044">
    <property type="entry name" value="Nucleotide-diphossugar_trans"/>
</dbReference>
<keyword evidence="1" id="KW-1133">Transmembrane helix</keyword>
<feature type="transmembrane region" description="Helical" evidence="1">
    <location>
        <begin position="388"/>
        <end position="406"/>
    </location>
</feature>
<dbReference type="RefSeq" id="WP_379487023.1">
    <property type="nucleotide sequence ID" value="NZ_JBHLWK010000010.1"/>
</dbReference>
<name>A0ABV6CU68_9SPHN</name>
<keyword evidence="1" id="KW-0472">Membrane</keyword>
<keyword evidence="3" id="KW-1185">Reference proteome</keyword>
<evidence type="ECO:0000313" key="2">
    <source>
        <dbReference type="EMBL" id="MFC0204270.1"/>
    </source>
</evidence>
<evidence type="ECO:0000313" key="3">
    <source>
        <dbReference type="Proteomes" id="UP001589798"/>
    </source>
</evidence>
<dbReference type="Pfam" id="PF13641">
    <property type="entry name" value="Glyco_tranf_2_3"/>
    <property type="match status" value="1"/>
</dbReference>
<dbReference type="Proteomes" id="UP001589798">
    <property type="component" value="Unassembled WGS sequence"/>
</dbReference>
<dbReference type="EMBL" id="JBHLWK010000010">
    <property type="protein sequence ID" value="MFC0204270.1"/>
    <property type="molecule type" value="Genomic_DNA"/>
</dbReference>
<feature type="transmembrane region" description="Helical" evidence="1">
    <location>
        <begin position="21"/>
        <end position="46"/>
    </location>
</feature>
<dbReference type="SUPFAM" id="SSF53448">
    <property type="entry name" value="Nucleotide-diphospho-sugar transferases"/>
    <property type="match status" value="1"/>
</dbReference>
<evidence type="ECO:0000256" key="1">
    <source>
        <dbReference type="SAM" id="Phobius"/>
    </source>
</evidence>
<dbReference type="NCBIfam" id="NF011307">
    <property type="entry name" value="PRK14716.1-5"/>
    <property type="match status" value="1"/>
</dbReference>
<sequence length="475" mass="51980">MQAAQGLEYAVACLQTAERELLLFVAFWFVIGALDDIGVDVCWLWLRATGRGRDTRISRGIAEAPLEGRAAVLIAAWRESAVIGHTIAHALGAWRQQGLVLYLGCYCNDPETIAAAMEAAGDDPRVRVVVNERPGPTTKADCLNQVYAALCRDEQHYGWRYRSIVLHDSEDMVHAAELAVIDGALGQAEFVQLPVRPELQPASPWVAAHYADEFTESHAKSLVVRDALGAGLPAAGVGCGFSREIIARIAVRRGQAAGPFPAAGPFAADCLTEDYELGLLVQREGGRSRFLRVRDDEGGLVATRAYFPARLEDSIRQKSRWIHGIAFQGWDRLGWDRRLVDSWMALRDRRGPLTAIVLACGYVLVVVEGVLGLAALSGVHGGVPVSPILQWMLRACAVAFVWRCVFRFLFTAREYGFVEGVSAVMRIPVANFIAIFAGRRALVSYVRSLRGAGVIWEKTEHHEHPVFASAGAALR</sequence>
<proteinExistence type="predicted"/>
<keyword evidence="2" id="KW-0808">Transferase</keyword>
<comment type="caution">
    <text evidence="2">The sequence shown here is derived from an EMBL/GenBank/DDBJ whole genome shotgun (WGS) entry which is preliminary data.</text>
</comment>
<accession>A0ABV6CU68</accession>
<reference evidence="2 3" key="1">
    <citation type="submission" date="2024-09" db="EMBL/GenBank/DDBJ databases">
        <authorList>
            <person name="Sun Q."/>
            <person name="Mori K."/>
        </authorList>
    </citation>
    <scope>NUCLEOTIDE SEQUENCE [LARGE SCALE GENOMIC DNA]</scope>
    <source>
        <strain evidence="2 3">CCM 7706</strain>
    </source>
</reference>